<dbReference type="OrthoDB" id="1746615at2759"/>
<accession>A0A7J6WNA0</accession>
<dbReference type="GO" id="GO:0003729">
    <property type="term" value="F:mRNA binding"/>
    <property type="evidence" value="ECO:0007669"/>
    <property type="project" value="TreeGrafter"/>
</dbReference>
<gene>
    <name evidence="2" type="ORF">FRX31_011557</name>
</gene>
<dbReference type="Proteomes" id="UP000554482">
    <property type="component" value="Unassembled WGS sequence"/>
</dbReference>
<dbReference type="PANTHER" id="PTHR12854:SF7">
    <property type="entry name" value="ATAXIN-2 HOMOLOG"/>
    <property type="match status" value="1"/>
</dbReference>
<dbReference type="InterPro" id="IPR025852">
    <property type="entry name" value="SM_dom_ATX"/>
</dbReference>
<comment type="caution">
    <text evidence="2">The sequence shown here is derived from an EMBL/GenBank/DDBJ whole genome shotgun (WGS) entry which is preliminary data.</text>
</comment>
<evidence type="ECO:0000259" key="1">
    <source>
        <dbReference type="Pfam" id="PF14438"/>
    </source>
</evidence>
<dbReference type="InterPro" id="IPR045117">
    <property type="entry name" value="ATXN2-like"/>
</dbReference>
<evidence type="ECO:0000313" key="2">
    <source>
        <dbReference type="EMBL" id="KAF5198856.1"/>
    </source>
</evidence>
<name>A0A7J6WNA0_THATH</name>
<dbReference type="PANTHER" id="PTHR12854">
    <property type="entry name" value="ATAXIN 2-RELATED"/>
    <property type="match status" value="1"/>
</dbReference>
<feature type="domain" description="Ataxin 2 SM" evidence="1">
    <location>
        <begin position="67"/>
        <end position="149"/>
    </location>
</feature>
<proteinExistence type="predicted"/>
<reference evidence="2 3" key="1">
    <citation type="submission" date="2020-06" db="EMBL/GenBank/DDBJ databases">
        <title>Transcriptomic and genomic resources for Thalictrum thalictroides and T. hernandezii: Facilitating candidate gene discovery in an emerging model plant lineage.</title>
        <authorList>
            <person name="Arias T."/>
            <person name="Riano-Pachon D.M."/>
            <person name="Di Stilio V.S."/>
        </authorList>
    </citation>
    <scope>NUCLEOTIDE SEQUENCE [LARGE SCALE GENOMIC DNA]</scope>
    <source>
        <strain evidence="3">cv. WT478/WT964</strain>
        <tissue evidence="2">Leaves</tissue>
    </source>
</reference>
<protein>
    <submittedName>
        <fullName evidence="2">Polyadenylate-binding protein-interacting protein</fullName>
    </submittedName>
</protein>
<organism evidence="2 3">
    <name type="scientific">Thalictrum thalictroides</name>
    <name type="common">Rue-anemone</name>
    <name type="synonym">Anemone thalictroides</name>
    <dbReference type="NCBI Taxonomy" id="46969"/>
    <lineage>
        <taxon>Eukaryota</taxon>
        <taxon>Viridiplantae</taxon>
        <taxon>Streptophyta</taxon>
        <taxon>Embryophyta</taxon>
        <taxon>Tracheophyta</taxon>
        <taxon>Spermatophyta</taxon>
        <taxon>Magnoliopsida</taxon>
        <taxon>Ranunculales</taxon>
        <taxon>Ranunculaceae</taxon>
        <taxon>Thalictroideae</taxon>
        <taxon>Thalictrum</taxon>
    </lineage>
</organism>
<dbReference type="GO" id="GO:0034063">
    <property type="term" value="P:stress granule assembly"/>
    <property type="evidence" value="ECO:0007669"/>
    <property type="project" value="TreeGrafter"/>
</dbReference>
<sequence>MLGMSIQQVVQSRPSSNGFGCREVEREYSATCLDSKLPSGKSNSVSSSNAGSLNGKVETFEDPSRYRFIYMTTCLIGHPVEVQIMDGSIYSGIFYATSADEEFGVVLKMARLIKDVPFKVQKLAIDSVGKGLTKIMIIPAKELVQVIAKDVAVTGNEMINSVQHEKCQDIMIDSYISQGFVEAERKLERWAPDEDDPQCPELENIFDGPWNR</sequence>
<dbReference type="EMBL" id="JABWDY010012740">
    <property type="protein sequence ID" value="KAF5198856.1"/>
    <property type="molecule type" value="Genomic_DNA"/>
</dbReference>
<dbReference type="Pfam" id="PF14438">
    <property type="entry name" value="SM-ATX"/>
    <property type="match status" value="1"/>
</dbReference>
<dbReference type="AlphaFoldDB" id="A0A7J6WNA0"/>
<dbReference type="GO" id="GO:0010494">
    <property type="term" value="C:cytoplasmic stress granule"/>
    <property type="evidence" value="ECO:0007669"/>
    <property type="project" value="TreeGrafter"/>
</dbReference>
<evidence type="ECO:0000313" key="3">
    <source>
        <dbReference type="Proteomes" id="UP000554482"/>
    </source>
</evidence>
<keyword evidence="3" id="KW-1185">Reference proteome</keyword>